<evidence type="ECO:0000256" key="6">
    <source>
        <dbReference type="ARBA" id="ARBA00022670"/>
    </source>
</evidence>
<dbReference type="SUPFAM" id="SSF56519">
    <property type="entry name" value="Penicillin binding protein dimerisation domain"/>
    <property type="match status" value="1"/>
</dbReference>
<sequence length="612" mass="68767">MSINRQSHRVRTSAKVLRAVLVIGLLILLARIFQLQIIEYETYTPLSMQNSLRMEVVNPARGLIYDKNGIILVENQPIYSITITPSRFNEEKIPHLSQLLQVEEDLVRERMNEAQQYSWHRTSRLFTEVSFETFSAIQENLWQLPGIGHQVESKRNYPTNVKASHVMGYLREATREEYLASEKILLGDKIGKSGLEMIYDDYLRGEVGTEYIRVNAFGQELGSYEDGMLDMAPKKGADLITTLDAEVQQLSEELMVNKRGGIVAMDPQTGGVLSMVSSPQYDLSKLAGRMDSEYWQQINQDPHTPLYNRAISSRQPPGSTFKPFMGLVGLELGLITPQTEIYNPGYYTRGRRYGDLADPGNYNLEDAITYSSNTYFFWIMDRIASRGMLDSWSELIKDFGIGPKNNIDLPYEVSGIVPDSTYMNEQFGDRYWGVGDLMSLGIGQGMVSASPLQMAVATSTIANGGYRVQPHVVSAIKDRSGEFQYTNPVFEKIEWLNPNQLENVKRGMRGVVSTGGGRYYANLDSIEVAGKTGTAQNPYGEDHGWFIAFAPMDNPQIAVAVLVENAGYGSISAAPIASLVIEKYLTRELNRQRVLDYVLDFRSKETQTAEVN</sequence>
<dbReference type="RefSeq" id="WP_237854525.1">
    <property type="nucleotide sequence ID" value="NZ_JAKLWS010000013.1"/>
</dbReference>
<comment type="subcellular location">
    <subcellularLocation>
        <location evidence="2">Cell membrane</location>
    </subcellularLocation>
    <subcellularLocation>
        <location evidence="1">Membrane</location>
        <topology evidence="1">Single-pass membrane protein</topology>
    </subcellularLocation>
</comment>
<keyword evidence="13" id="KW-0961">Cell wall biogenesis/degradation</keyword>
<dbReference type="InterPro" id="IPR036138">
    <property type="entry name" value="PBP_dimer_sf"/>
</dbReference>
<dbReference type="Pfam" id="PF00905">
    <property type="entry name" value="Transpeptidase"/>
    <property type="match status" value="1"/>
</dbReference>
<dbReference type="PANTHER" id="PTHR30627:SF2">
    <property type="entry name" value="PEPTIDOGLYCAN D,D-TRANSPEPTIDASE MRDA"/>
    <property type="match status" value="1"/>
</dbReference>
<evidence type="ECO:0000256" key="11">
    <source>
        <dbReference type="ARBA" id="ARBA00022989"/>
    </source>
</evidence>
<feature type="domain" description="Penicillin-binding protein dimerisation" evidence="15">
    <location>
        <begin position="57"/>
        <end position="222"/>
    </location>
</feature>
<evidence type="ECO:0000256" key="12">
    <source>
        <dbReference type="ARBA" id="ARBA00023136"/>
    </source>
</evidence>
<evidence type="ECO:0000313" key="16">
    <source>
        <dbReference type="EMBL" id="MCG2589161.1"/>
    </source>
</evidence>
<name>A0ABS9KEA5_9BACT</name>
<dbReference type="InterPro" id="IPR050515">
    <property type="entry name" value="Beta-lactam/transpept"/>
</dbReference>
<reference evidence="16" key="2">
    <citation type="submission" date="2024-05" db="EMBL/GenBank/DDBJ databases">
        <title>Rhodohalobacter halophilus gen. nov., sp. nov., a moderately halophilic member of the family Balneolaceae.</title>
        <authorList>
            <person name="Xia J."/>
        </authorList>
    </citation>
    <scope>NUCLEOTIDE SEQUENCE</scope>
    <source>
        <strain evidence="16">WB101</strain>
    </source>
</reference>
<dbReference type="SUPFAM" id="SSF56601">
    <property type="entry name" value="beta-lactamase/transpeptidase-like"/>
    <property type="match status" value="1"/>
</dbReference>
<dbReference type="EMBL" id="JAKLWS010000013">
    <property type="protein sequence ID" value="MCG2589161.1"/>
    <property type="molecule type" value="Genomic_DNA"/>
</dbReference>
<dbReference type="NCBIfam" id="TIGR03423">
    <property type="entry name" value="pbp2_mrdA"/>
    <property type="match status" value="1"/>
</dbReference>
<gene>
    <name evidence="16" type="primary">mrdA</name>
    <name evidence="16" type="ORF">L6773_11325</name>
</gene>
<dbReference type="InterPro" id="IPR005311">
    <property type="entry name" value="PBP_dimer"/>
</dbReference>
<organism evidence="16 17">
    <name type="scientific">Rhodohalobacter sulfatireducens</name>
    <dbReference type="NCBI Taxonomy" id="2911366"/>
    <lineage>
        <taxon>Bacteria</taxon>
        <taxon>Pseudomonadati</taxon>
        <taxon>Balneolota</taxon>
        <taxon>Balneolia</taxon>
        <taxon>Balneolales</taxon>
        <taxon>Balneolaceae</taxon>
        <taxon>Rhodohalobacter</taxon>
    </lineage>
</organism>
<keyword evidence="3" id="KW-1003">Cell membrane</keyword>
<proteinExistence type="predicted"/>
<evidence type="ECO:0000256" key="3">
    <source>
        <dbReference type="ARBA" id="ARBA00022475"/>
    </source>
</evidence>
<evidence type="ECO:0000313" key="17">
    <source>
        <dbReference type="Proteomes" id="UP001165366"/>
    </source>
</evidence>
<keyword evidence="17" id="KW-1185">Reference proteome</keyword>
<keyword evidence="4" id="KW-0997">Cell inner membrane</keyword>
<evidence type="ECO:0000256" key="5">
    <source>
        <dbReference type="ARBA" id="ARBA00022645"/>
    </source>
</evidence>
<dbReference type="Gene3D" id="3.90.1310.10">
    <property type="entry name" value="Penicillin-binding protein 2a (Domain 2)"/>
    <property type="match status" value="1"/>
</dbReference>
<evidence type="ECO:0000259" key="15">
    <source>
        <dbReference type="Pfam" id="PF03717"/>
    </source>
</evidence>
<evidence type="ECO:0000256" key="13">
    <source>
        <dbReference type="ARBA" id="ARBA00023316"/>
    </source>
</evidence>
<keyword evidence="10" id="KW-0573">Peptidoglycan synthesis</keyword>
<dbReference type="Pfam" id="PF03717">
    <property type="entry name" value="PBP_dimer"/>
    <property type="match status" value="1"/>
</dbReference>
<dbReference type="Proteomes" id="UP001165366">
    <property type="component" value="Unassembled WGS sequence"/>
</dbReference>
<feature type="domain" description="Penicillin-binding protein transpeptidase" evidence="14">
    <location>
        <begin position="260"/>
        <end position="580"/>
    </location>
</feature>
<evidence type="ECO:0000259" key="14">
    <source>
        <dbReference type="Pfam" id="PF00905"/>
    </source>
</evidence>
<dbReference type="InterPro" id="IPR017790">
    <property type="entry name" value="Penicillin-binding_protein_2"/>
</dbReference>
<keyword evidence="7" id="KW-0812">Transmembrane</keyword>
<reference evidence="16" key="1">
    <citation type="submission" date="2022-01" db="EMBL/GenBank/DDBJ databases">
        <authorList>
            <person name="Wang Y."/>
        </authorList>
    </citation>
    <scope>NUCLEOTIDE SEQUENCE</scope>
    <source>
        <strain evidence="16">WB101</strain>
    </source>
</reference>
<keyword evidence="5 16" id="KW-0121">Carboxypeptidase</keyword>
<dbReference type="Gene3D" id="3.40.710.10">
    <property type="entry name" value="DD-peptidase/beta-lactamase superfamily"/>
    <property type="match status" value="1"/>
</dbReference>
<comment type="caution">
    <text evidence="16">The sequence shown here is derived from an EMBL/GenBank/DDBJ whole genome shotgun (WGS) entry which is preliminary data.</text>
</comment>
<accession>A0ABS9KEA5</accession>
<dbReference type="InterPro" id="IPR012338">
    <property type="entry name" value="Beta-lactam/transpept-like"/>
</dbReference>
<keyword evidence="9" id="KW-0133">Cell shape</keyword>
<dbReference type="PANTHER" id="PTHR30627">
    <property type="entry name" value="PEPTIDOGLYCAN D,D-TRANSPEPTIDASE"/>
    <property type="match status" value="1"/>
</dbReference>
<dbReference type="GO" id="GO:0009002">
    <property type="term" value="F:serine-type D-Ala-D-Ala carboxypeptidase activity"/>
    <property type="evidence" value="ECO:0007669"/>
    <property type="project" value="UniProtKB-EC"/>
</dbReference>
<dbReference type="Gene3D" id="3.30.1390.30">
    <property type="entry name" value="Penicillin-binding protein 2a, domain 3"/>
    <property type="match status" value="1"/>
</dbReference>
<keyword evidence="6" id="KW-0645">Protease</keyword>
<evidence type="ECO:0000256" key="9">
    <source>
        <dbReference type="ARBA" id="ARBA00022960"/>
    </source>
</evidence>
<dbReference type="EC" id="3.4.16.4" evidence="16"/>
<evidence type="ECO:0000256" key="2">
    <source>
        <dbReference type="ARBA" id="ARBA00004236"/>
    </source>
</evidence>
<keyword evidence="11" id="KW-1133">Transmembrane helix</keyword>
<protein>
    <submittedName>
        <fullName evidence="16">Penicillin-binding protein 2</fullName>
        <ecNumber evidence="16">3.4.16.4</ecNumber>
    </submittedName>
</protein>
<dbReference type="InterPro" id="IPR001460">
    <property type="entry name" value="PCN-bd_Tpept"/>
</dbReference>
<evidence type="ECO:0000256" key="10">
    <source>
        <dbReference type="ARBA" id="ARBA00022984"/>
    </source>
</evidence>
<evidence type="ECO:0000256" key="4">
    <source>
        <dbReference type="ARBA" id="ARBA00022519"/>
    </source>
</evidence>
<evidence type="ECO:0000256" key="1">
    <source>
        <dbReference type="ARBA" id="ARBA00004167"/>
    </source>
</evidence>
<keyword evidence="8 16" id="KW-0378">Hydrolase</keyword>
<evidence type="ECO:0000256" key="8">
    <source>
        <dbReference type="ARBA" id="ARBA00022801"/>
    </source>
</evidence>
<keyword evidence="12" id="KW-0472">Membrane</keyword>
<evidence type="ECO:0000256" key="7">
    <source>
        <dbReference type="ARBA" id="ARBA00022692"/>
    </source>
</evidence>